<comment type="caution">
    <text evidence="2">The sequence shown here is derived from an EMBL/GenBank/DDBJ whole genome shotgun (WGS) entry which is preliminary data.</text>
</comment>
<keyword evidence="1" id="KW-0472">Membrane</keyword>
<evidence type="ECO:0000313" key="3">
    <source>
        <dbReference type="Proteomes" id="UP001165580"/>
    </source>
</evidence>
<sequence>MTALLTAPASRSTHADAAATTFAVAPALAPATPARTRVLATTAVALAGVSLATLALALGILTP</sequence>
<reference evidence="2" key="1">
    <citation type="submission" date="2022-08" db="EMBL/GenBank/DDBJ databases">
        <authorList>
            <person name="Deng Y."/>
            <person name="Han X.-F."/>
            <person name="Zhang Y.-Q."/>
        </authorList>
    </citation>
    <scope>NUCLEOTIDE SEQUENCE</scope>
    <source>
        <strain evidence="2">CPCC 205716</strain>
    </source>
</reference>
<protein>
    <submittedName>
        <fullName evidence="2">Uncharacterized protein</fullName>
    </submittedName>
</protein>
<dbReference type="RefSeq" id="WP_259485785.1">
    <property type="nucleotide sequence ID" value="NZ_JANTEZ010000002.1"/>
</dbReference>
<feature type="transmembrane region" description="Helical" evidence="1">
    <location>
        <begin position="39"/>
        <end position="61"/>
    </location>
</feature>
<dbReference type="EMBL" id="JANTEZ010000002">
    <property type="protein sequence ID" value="MCS5714266.1"/>
    <property type="molecule type" value="Genomic_DNA"/>
</dbReference>
<keyword evidence="1" id="KW-1133">Transmembrane helix</keyword>
<keyword evidence="1" id="KW-0812">Transmembrane</keyword>
<evidence type="ECO:0000256" key="1">
    <source>
        <dbReference type="SAM" id="Phobius"/>
    </source>
</evidence>
<gene>
    <name evidence="2" type="ORF">NVV95_06825</name>
</gene>
<dbReference type="Proteomes" id="UP001165580">
    <property type="component" value="Unassembled WGS sequence"/>
</dbReference>
<proteinExistence type="predicted"/>
<evidence type="ECO:0000313" key="2">
    <source>
        <dbReference type="EMBL" id="MCS5714266.1"/>
    </source>
</evidence>
<keyword evidence="3" id="KW-1185">Reference proteome</keyword>
<name>A0ABT2GDG2_9MICO</name>
<organism evidence="2 3">
    <name type="scientific">Herbiconiux gentiana</name>
    <dbReference type="NCBI Taxonomy" id="2970912"/>
    <lineage>
        <taxon>Bacteria</taxon>
        <taxon>Bacillati</taxon>
        <taxon>Actinomycetota</taxon>
        <taxon>Actinomycetes</taxon>
        <taxon>Micrococcales</taxon>
        <taxon>Microbacteriaceae</taxon>
        <taxon>Herbiconiux</taxon>
    </lineage>
</organism>
<accession>A0ABT2GDG2</accession>